<dbReference type="PROSITE" id="PS50283">
    <property type="entry name" value="NA_SOLUT_SYMP_3"/>
    <property type="match status" value="1"/>
</dbReference>
<dbReference type="InterPro" id="IPR004358">
    <property type="entry name" value="Sig_transdc_His_kin-like_C"/>
</dbReference>
<evidence type="ECO:0000256" key="4">
    <source>
        <dbReference type="ARBA" id="ARBA00012438"/>
    </source>
</evidence>
<keyword evidence="10" id="KW-0902">Two-component regulatory system</keyword>
<evidence type="ECO:0000256" key="7">
    <source>
        <dbReference type="ARBA" id="ARBA00022692"/>
    </source>
</evidence>
<feature type="transmembrane region" description="Helical" evidence="13">
    <location>
        <begin position="194"/>
        <end position="221"/>
    </location>
</feature>
<dbReference type="SMART" id="SM00387">
    <property type="entry name" value="HATPase_c"/>
    <property type="match status" value="1"/>
</dbReference>
<comment type="catalytic activity">
    <reaction evidence="1">
        <text>ATP + protein L-histidine = ADP + protein N-phospho-L-histidine.</text>
        <dbReference type="EC" id="2.7.13.3"/>
    </reaction>
</comment>
<dbReference type="PANTHER" id="PTHR43711:SF30">
    <property type="entry name" value="HISTIDINE KINASE"/>
    <property type="match status" value="1"/>
</dbReference>
<dbReference type="InterPro" id="IPR036890">
    <property type="entry name" value="HATPase_C_sf"/>
</dbReference>
<feature type="coiled-coil region" evidence="12">
    <location>
        <begin position="647"/>
        <end position="688"/>
    </location>
</feature>
<dbReference type="OrthoDB" id="9764438at2"/>
<dbReference type="Proteomes" id="UP000199657">
    <property type="component" value="Unassembled WGS sequence"/>
</dbReference>
<evidence type="ECO:0000313" key="15">
    <source>
        <dbReference type="EMBL" id="SEO70599.1"/>
    </source>
</evidence>
<dbReference type="SMART" id="SM00388">
    <property type="entry name" value="HisKA"/>
    <property type="match status" value="1"/>
</dbReference>
<feature type="transmembrane region" description="Helical" evidence="13">
    <location>
        <begin position="389"/>
        <end position="409"/>
    </location>
</feature>
<protein>
    <recommendedName>
        <fullName evidence="4">histidine kinase</fullName>
        <ecNumber evidence="4">2.7.13.3</ecNumber>
    </recommendedName>
</protein>
<dbReference type="GO" id="GO:0000155">
    <property type="term" value="F:phosphorelay sensor kinase activity"/>
    <property type="evidence" value="ECO:0007669"/>
    <property type="project" value="InterPro"/>
</dbReference>
<evidence type="ECO:0000256" key="8">
    <source>
        <dbReference type="ARBA" id="ARBA00022777"/>
    </source>
</evidence>
<dbReference type="Gene3D" id="1.20.1730.10">
    <property type="entry name" value="Sodium/glucose cotransporter"/>
    <property type="match status" value="1"/>
</dbReference>
<feature type="transmembrane region" description="Helical" evidence="13">
    <location>
        <begin position="508"/>
        <end position="526"/>
    </location>
</feature>
<dbReference type="FunFam" id="3.30.565.10:FF:000006">
    <property type="entry name" value="Sensor histidine kinase WalK"/>
    <property type="match status" value="1"/>
</dbReference>
<dbReference type="InterPro" id="IPR036097">
    <property type="entry name" value="HisK_dim/P_sf"/>
</dbReference>
<comment type="similarity">
    <text evidence="3">Belongs to the sodium:solute symporter (SSF) (TC 2.A.21) family.</text>
</comment>
<name>A0A1H8RVA7_9GAMM</name>
<evidence type="ECO:0000256" key="12">
    <source>
        <dbReference type="SAM" id="Coils"/>
    </source>
</evidence>
<feature type="transmembrane region" description="Helical" evidence="13">
    <location>
        <begin position="113"/>
        <end position="133"/>
    </location>
</feature>
<feature type="transmembrane region" description="Helical" evidence="13">
    <location>
        <begin position="166"/>
        <end position="182"/>
    </location>
</feature>
<evidence type="ECO:0000256" key="6">
    <source>
        <dbReference type="ARBA" id="ARBA00022679"/>
    </source>
</evidence>
<reference evidence="15 16" key="1">
    <citation type="submission" date="2016-10" db="EMBL/GenBank/DDBJ databases">
        <authorList>
            <person name="de Groot N.N."/>
        </authorList>
    </citation>
    <scope>NUCLEOTIDE SEQUENCE [LARGE SCALE GENOMIC DNA]</scope>
    <source>
        <strain evidence="15 16">CGMCC 1.6291</strain>
    </source>
</reference>
<feature type="transmembrane region" description="Helical" evidence="13">
    <location>
        <begin position="247"/>
        <end position="267"/>
    </location>
</feature>
<feature type="transmembrane region" description="Helical" evidence="13">
    <location>
        <begin position="36"/>
        <end position="55"/>
    </location>
</feature>
<dbReference type="PRINTS" id="PR00344">
    <property type="entry name" value="BCTRLSENSOR"/>
</dbReference>
<dbReference type="CDD" id="cd00082">
    <property type="entry name" value="HisKA"/>
    <property type="match status" value="1"/>
</dbReference>
<dbReference type="PANTHER" id="PTHR43711">
    <property type="entry name" value="TWO-COMPONENT HISTIDINE KINASE"/>
    <property type="match status" value="1"/>
</dbReference>
<feature type="transmembrane region" description="Helical" evidence="13">
    <location>
        <begin position="335"/>
        <end position="368"/>
    </location>
</feature>
<evidence type="ECO:0000256" key="1">
    <source>
        <dbReference type="ARBA" id="ARBA00000085"/>
    </source>
</evidence>
<dbReference type="InterPro" id="IPR050736">
    <property type="entry name" value="Sensor_HK_Regulatory"/>
</dbReference>
<keyword evidence="5" id="KW-0597">Phosphoprotein</keyword>
<evidence type="ECO:0000256" key="2">
    <source>
        <dbReference type="ARBA" id="ARBA00004141"/>
    </source>
</evidence>
<evidence type="ECO:0000259" key="14">
    <source>
        <dbReference type="PROSITE" id="PS50109"/>
    </source>
</evidence>
<evidence type="ECO:0000256" key="10">
    <source>
        <dbReference type="ARBA" id="ARBA00023012"/>
    </source>
</evidence>
<dbReference type="GO" id="GO:0005886">
    <property type="term" value="C:plasma membrane"/>
    <property type="evidence" value="ECO:0007669"/>
    <property type="project" value="UniProtKB-ARBA"/>
</dbReference>
<keyword evidence="16" id="KW-1185">Reference proteome</keyword>
<dbReference type="Gene3D" id="1.10.287.130">
    <property type="match status" value="1"/>
</dbReference>
<dbReference type="Pfam" id="PF02518">
    <property type="entry name" value="HATPase_c"/>
    <property type="match status" value="1"/>
</dbReference>
<dbReference type="InterPro" id="IPR001734">
    <property type="entry name" value="Na/solute_symporter"/>
</dbReference>
<dbReference type="InterPro" id="IPR003661">
    <property type="entry name" value="HisK_dim/P_dom"/>
</dbReference>
<dbReference type="InterPro" id="IPR003594">
    <property type="entry name" value="HATPase_dom"/>
</dbReference>
<dbReference type="EMBL" id="FOEG01000002">
    <property type="protein sequence ID" value="SEO70599.1"/>
    <property type="molecule type" value="Genomic_DNA"/>
</dbReference>
<keyword evidence="6" id="KW-0808">Transferase</keyword>
<dbReference type="CDD" id="cd10322">
    <property type="entry name" value="SLC5sbd"/>
    <property type="match status" value="1"/>
</dbReference>
<dbReference type="Gene3D" id="3.30.565.10">
    <property type="entry name" value="Histidine kinase-like ATPase, C-terminal domain"/>
    <property type="match status" value="1"/>
</dbReference>
<dbReference type="InterPro" id="IPR005467">
    <property type="entry name" value="His_kinase_dom"/>
</dbReference>
<feature type="transmembrane region" description="Helical" evidence="13">
    <location>
        <begin position="67"/>
        <end position="86"/>
    </location>
</feature>
<keyword evidence="7 13" id="KW-0812">Transmembrane</keyword>
<feature type="transmembrane region" description="Helical" evidence="13">
    <location>
        <begin position="6"/>
        <end position="24"/>
    </location>
</feature>
<feature type="transmembrane region" description="Helical" evidence="13">
    <location>
        <begin position="450"/>
        <end position="471"/>
    </location>
</feature>
<evidence type="ECO:0000256" key="11">
    <source>
        <dbReference type="ARBA" id="ARBA00023136"/>
    </source>
</evidence>
<feature type="domain" description="Histidine kinase" evidence="14">
    <location>
        <begin position="688"/>
        <end position="907"/>
    </location>
</feature>
<dbReference type="FunFam" id="1.10.287.130:FF:000001">
    <property type="entry name" value="Two-component sensor histidine kinase"/>
    <property type="match status" value="1"/>
</dbReference>
<evidence type="ECO:0000256" key="9">
    <source>
        <dbReference type="ARBA" id="ARBA00022989"/>
    </source>
</evidence>
<organism evidence="15 16">
    <name type="scientific">Aquisalimonas asiatica</name>
    <dbReference type="NCBI Taxonomy" id="406100"/>
    <lineage>
        <taxon>Bacteria</taxon>
        <taxon>Pseudomonadati</taxon>
        <taxon>Pseudomonadota</taxon>
        <taxon>Gammaproteobacteria</taxon>
        <taxon>Chromatiales</taxon>
        <taxon>Ectothiorhodospiraceae</taxon>
        <taxon>Aquisalimonas</taxon>
    </lineage>
</organism>
<accession>A0A1H8RVA7</accession>
<evidence type="ECO:0000256" key="5">
    <source>
        <dbReference type="ARBA" id="ARBA00022553"/>
    </source>
</evidence>
<evidence type="ECO:0000256" key="13">
    <source>
        <dbReference type="SAM" id="Phobius"/>
    </source>
</evidence>
<dbReference type="InterPro" id="IPR038377">
    <property type="entry name" value="Na/Glc_symporter_sf"/>
</dbReference>
<gene>
    <name evidence="15" type="ORF">SAMN04488052_102298</name>
</gene>
<dbReference type="AlphaFoldDB" id="A0A1H8RVA7"/>
<dbReference type="SUPFAM" id="SSF47384">
    <property type="entry name" value="Homodimeric domain of signal transducing histidine kinase"/>
    <property type="match status" value="1"/>
</dbReference>
<feature type="transmembrane region" description="Helical" evidence="13">
    <location>
        <begin position="415"/>
        <end position="438"/>
    </location>
</feature>
<dbReference type="RefSeq" id="WP_091640971.1">
    <property type="nucleotide sequence ID" value="NZ_FOEG01000002.1"/>
</dbReference>
<keyword evidence="9 13" id="KW-1133">Transmembrane helix</keyword>
<dbReference type="GO" id="GO:0022857">
    <property type="term" value="F:transmembrane transporter activity"/>
    <property type="evidence" value="ECO:0007669"/>
    <property type="project" value="InterPro"/>
</dbReference>
<sequence length="914" mass="100097">MPEWLIIITPFLYLGLLFAIAYAADKRADSGRSLVNNPYVYTLSIAVYCTAWTFYGSVGRAAEDGVSFLTIYLGPTLMAILWWLVLRKMIRIAKQHRITSIADLIASRYGKSMLLGGLATFIAVVGITPYIALQLKAVSASFEVLLTFPDGVESAAGMTGLIADKAFWVACLLAVFTILFGTRNIDATERLEGMVVAVAFESIVKLLAFLAVGIFVTFLLFEGPGDIVGRIQAQEDLRELLAFRDTAAGYGSWLALTLVSMAAIMFLPRQFQVTVVENVNEDHLRTAAWLFPLYLLLINLFVLPIALAGMLYFGDGTVDPDNFVLALPLAEGNELLAMFVYLGGFSAATGMVIVATIALAIMVSNDLVMPALLRMRHLPVIERVGLRRLIIYLRRIIIVAIVMLGYAYFRLIAETYALVSIGLISFVAVAQFAPAILLGMYWKGASRPGALTGLVLGFVVWLYTLMLPSLADPGWLPMAPLEDGPFGIGFLTPYALFGLDDMDPITHALFWSMLVNVGGVVLVSLLTRQSDMERIQATLFVDVFLRSEQDTRFWQGNATIGDVEALLARFVGEERAAEALAAYVPAGDEAPEASSRQAPPELVNHAERLLSGTIGSASARVMISSIVKGEALTFEGVMEILDATSRAIEYSQQLEQKSQQLEQATSELRAANERLKELDQLKDEFVSMVSHELRTPLTSIRAFGEILLNNPDMEEVQRREFLEVVVRESERLTRLINQVLDLSKIESGWGEWQLRTLDLAAVVDEAAAATSQLFSEREVALDLQLPDSPCPVKGDGDRLIQLVINLLSNAVKFTEPGQGPVTVQLRTAGSWQELRVTDSGPGIPDHELERIFDKFHQINDQQAGKPKGSGLGLAICKRITDLHWGAIHAENSDSAGATFIVQLPEAGGDHCDVN</sequence>
<keyword evidence="11 13" id="KW-0472">Membrane</keyword>
<evidence type="ECO:0000313" key="16">
    <source>
        <dbReference type="Proteomes" id="UP000199657"/>
    </source>
</evidence>
<dbReference type="EC" id="2.7.13.3" evidence="4"/>
<dbReference type="PROSITE" id="PS50109">
    <property type="entry name" value="HIS_KIN"/>
    <property type="match status" value="1"/>
</dbReference>
<keyword evidence="12" id="KW-0175">Coiled coil</keyword>
<dbReference type="STRING" id="406100.SAMN04488052_102298"/>
<evidence type="ECO:0000256" key="3">
    <source>
        <dbReference type="ARBA" id="ARBA00006434"/>
    </source>
</evidence>
<dbReference type="SUPFAM" id="SSF55874">
    <property type="entry name" value="ATPase domain of HSP90 chaperone/DNA topoisomerase II/histidine kinase"/>
    <property type="match status" value="1"/>
</dbReference>
<dbReference type="Pfam" id="PF00474">
    <property type="entry name" value="SSF"/>
    <property type="match status" value="1"/>
</dbReference>
<dbReference type="Pfam" id="PF00512">
    <property type="entry name" value="HisKA"/>
    <property type="match status" value="1"/>
</dbReference>
<comment type="subcellular location">
    <subcellularLocation>
        <location evidence="2">Membrane</location>
        <topology evidence="2">Multi-pass membrane protein</topology>
    </subcellularLocation>
</comment>
<keyword evidence="8" id="KW-0418">Kinase</keyword>
<proteinExistence type="inferred from homology"/>
<feature type="transmembrane region" description="Helical" evidence="13">
    <location>
        <begin position="288"/>
        <end position="313"/>
    </location>
</feature>